<accession>A0A2M7G5S0</accession>
<dbReference type="EMBL" id="PFFQ01000024">
    <property type="protein sequence ID" value="PIW17334.1"/>
    <property type="molecule type" value="Genomic_DNA"/>
</dbReference>
<organism evidence="1 2">
    <name type="scientific">bacterium (Candidatus Blackallbacteria) CG17_big_fil_post_rev_8_21_14_2_50_48_46</name>
    <dbReference type="NCBI Taxonomy" id="2014261"/>
    <lineage>
        <taxon>Bacteria</taxon>
        <taxon>Candidatus Blackallbacteria</taxon>
    </lineage>
</organism>
<sequence length="152" mass="16888">MQGSQGKDFARKKDLAIIHAAKKRMGLDDESYRDLLEGVTSKGGTKQGKRSAADLTASERQAVIAEMERLGGQTAPRLKGKRIQPADERAPLLSKVYALLYHLDLSIEYALGILKQMFKDKAPARLEWANSSQLHKLVAALEYHKKRSAAKQ</sequence>
<evidence type="ECO:0000313" key="2">
    <source>
        <dbReference type="Proteomes" id="UP000231019"/>
    </source>
</evidence>
<proteinExistence type="predicted"/>
<protein>
    <submittedName>
        <fullName evidence="1">Regulatory protein GemA</fullName>
    </submittedName>
</protein>
<comment type="caution">
    <text evidence="1">The sequence shown here is derived from an EMBL/GenBank/DDBJ whole genome shotgun (WGS) entry which is preliminary data.</text>
</comment>
<dbReference type="InterPro" id="IPR009363">
    <property type="entry name" value="Phage_Mu_Gp16"/>
</dbReference>
<dbReference type="AlphaFoldDB" id="A0A2M7G5S0"/>
<reference evidence="1 2" key="1">
    <citation type="submission" date="2017-09" db="EMBL/GenBank/DDBJ databases">
        <title>Depth-based differentiation of microbial function through sediment-hosted aquifers and enrichment of novel symbionts in the deep terrestrial subsurface.</title>
        <authorList>
            <person name="Probst A.J."/>
            <person name="Ladd B."/>
            <person name="Jarett J.K."/>
            <person name="Geller-Mcgrath D.E."/>
            <person name="Sieber C.M."/>
            <person name="Emerson J.B."/>
            <person name="Anantharaman K."/>
            <person name="Thomas B.C."/>
            <person name="Malmstrom R."/>
            <person name="Stieglmeier M."/>
            <person name="Klingl A."/>
            <person name="Woyke T."/>
            <person name="Ryan C.M."/>
            <person name="Banfield J.F."/>
        </authorList>
    </citation>
    <scope>NUCLEOTIDE SEQUENCE [LARGE SCALE GENOMIC DNA]</scope>
    <source>
        <strain evidence="1">CG17_big_fil_post_rev_8_21_14_2_50_48_46</strain>
    </source>
</reference>
<name>A0A2M7G5S0_9BACT</name>
<dbReference type="Pfam" id="PF06252">
    <property type="entry name" value="GemA"/>
    <property type="match status" value="1"/>
</dbReference>
<gene>
    <name evidence="1" type="ORF">COW36_09160</name>
</gene>
<evidence type="ECO:0000313" key="1">
    <source>
        <dbReference type="EMBL" id="PIW17334.1"/>
    </source>
</evidence>
<dbReference type="Proteomes" id="UP000231019">
    <property type="component" value="Unassembled WGS sequence"/>
</dbReference>